<keyword evidence="2" id="KW-0732">Signal</keyword>
<evidence type="ECO:0000313" key="3">
    <source>
        <dbReference type="EMBL" id="RHY11236.1"/>
    </source>
</evidence>
<proteinExistence type="predicted"/>
<dbReference type="AlphaFoldDB" id="A0A397AW73"/>
<keyword evidence="1" id="KW-0472">Membrane</keyword>
<dbReference type="EMBL" id="QUTF01006877">
    <property type="protein sequence ID" value="RHZ40186.1"/>
    <property type="molecule type" value="Genomic_DNA"/>
</dbReference>
<feature type="transmembrane region" description="Helical" evidence="1">
    <location>
        <begin position="125"/>
        <end position="148"/>
    </location>
</feature>
<feature type="signal peptide" evidence="2">
    <location>
        <begin position="1"/>
        <end position="23"/>
    </location>
</feature>
<name>A0A397AW73_APHAT</name>
<evidence type="ECO:0000256" key="1">
    <source>
        <dbReference type="SAM" id="Phobius"/>
    </source>
</evidence>
<keyword evidence="1" id="KW-0812">Transmembrane</keyword>
<evidence type="ECO:0000313" key="4">
    <source>
        <dbReference type="EMBL" id="RHZ40186.1"/>
    </source>
</evidence>
<comment type="caution">
    <text evidence="3">The sequence shown here is derived from an EMBL/GenBank/DDBJ whole genome shotgun (WGS) entry which is preliminary data.</text>
</comment>
<reference evidence="5 6" key="1">
    <citation type="submission" date="2018-08" db="EMBL/GenBank/DDBJ databases">
        <title>Aphanomyces genome sequencing and annotation.</title>
        <authorList>
            <person name="Minardi D."/>
            <person name="Oidtmann B."/>
            <person name="Van Der Giezen M."/>
            <person name="Studholme D.J."/>
        </authorList>
    </citation>
    <scope>NUCLEOTIDE SEQUENCE [LARGE SCALE GENOMIC DNA]</scope>
    <source>
        <strain evidence="4 6">FDL457</strain>
        <strain evidence="3 5">Yx</strain>
    </source>
</reference>
<keyword evidence="1" id="KW-1133">Transmembrane helix</keyword>
<dbReference type="EMBL" id="QUTA01006420">
    <property type="protein sequence ID" value="RHY11236.1"/>
    <property type="molecule type" value="Genomic_DNA"/>
</dbReference>
<dbReference type="Proteomes" id="UP000286510">
    <property type="component" value="Unassembled WGS sequence"/>
</dbReference>
<accession>A0A397AW73</accession>
<organism evidence="3 5">
    <name type="scientific">Aphanomyces astaci</name>
    <name type="common">Crayfish plague agent</name>
    <dbReference type="NCBI Taxonomy" id="112090"/>
    <lineage>
        <taxon>Eukaryota</taxon>
        <taxon>Sar</taxon>
        <taxon>Stramenopiles</taxon>
        <taxon>Oomycota</taxon>
        <taxon>Saprolegniomycetes</taxon>
        <taxon>Saprolegniales</taxon>
        <taxon>Verrucalvaceae</taxon>
        <taxon>Aphanomyces</taxon>
    </lineage>
</organism>
<evidence type="ECO:0000256" key="2">
    <source>
        <dbReference type="SAM" id="SignalP"/>
    </source>
</evidence>
<evidence type="ECO:0000313" key="6">
    <source>
        <dbReference type="Proteomes" id="UP000286510"/>
    </source>
</evidence>
<feature type="chain" id="PRO_5036074309" evidence="2">
    <location>
        <begin position="24"/>
        <end position="191"/>
    </location>
</feature>
<gene>
    <name evidence="3" type="ORF">DYB25_000769</name>
    <name evidence="4" type="ORF">DYB26_001275</name>
</gene>
<protein>
    <submittedName>
        <fullName evidence="3">Uncharacterized protein</fullName>
    </submittedName>
</protein>
<evidence type="ECO:0000313" key="5">
    <source>
        <dbReference type="Proteomes" id="UP000266239"/>
    </source>
</evidence>
<sequence>MGSAVARLANWSLTSWKLYWALAFELFLVQDKRLINGSLVPQSSNFTILGPFGTIDVDAAVATNDYAQVSLNDRQSMWVLGQREVVSIEGDVGTLVLRSVSASVTDTLPNPLDVPQNVALYSRAVCIYITSMLSFVVILASLAVIASVSCVEVCNVLVLPRVVGIVWTGRPLLFARSVVALCWGSLDRWGS</sequence>
<dbReference type="Proteomes" id="UP000266239">
    <property type="component" value="Unassembled WGS sequence"/>
</dbReference>